<protein>
    <submittedName>
        <fullName evidence="2">FKBP12-interacting protein of 37 kDa</fullName>
    </submittedName>
</protein>
<dbReference type="EMBL" id="LXQA010015184">
    <property type="protein sequence ID" value="MCH88960.1"/>
    <property type="molecule type" value="Genomic_DNA"/>
</dbReference>
<evidence type="ECO:0000313" key="2">
    <source>
        <dbReference type="EMBL" id="MCH88960.1"/>
    </source>
</evidence>
<feature type="non-terminal residue" evidence="2">
    <location>
        <position position="1"/>
    </location>
</feature>
<proteinExistence type="predicted"/>
<dbReference type="AlphaFoldDB" id="A0A392MN72"/>
<evidence type="ECO:0000256" key="1">
    <source>
        <dbReference type="SAM" id="Coils"/>
    </source>
</evidence>
<keyword evidence="1" id="KW-0175">Coiled coil</keyword>
<feature type="coiled-coil region" evidence="1">
    <location>
        <begin position="17"/>
        <end position="44"/>
    </location>
</feature>
<keyword evidence="3" id="KW-1185">Reference proteome</keyword>
<name>A0A392MN72_9FABA</name>
<organism evidence="2 3">
    <name type="scientific">Trifolium medium</name>
    <dbReference type="NCBI Taxonomy" id="97028"/>
    <lineage>
        <taxon>Eukaryota</taxon>
        <taxon>Viridiplantae</taxon>
        <taxon>Streptophyta</taxon>
        <taxon>Embryophyta</taxon>
        <taxon>Tracheophyta</taxon>
        <taxon>Spermatophyta</taxon>
        <taxon>Magnoliopsida</taxon>
        <taxon>eudicotyledons</taxon>
        <taxon>Gunneridae</taxon>
        <taxon>Pentapetalae</taxon>
        <taxon>rosids</taxon>
        <taxon>fabids</taxon>
        <taxon>Fabales</taxon>
        <taxon>Fabaceae</taxon>
        <taxon>Papilionoideae</taxon>
        <taxon>50 kb inversion clade</taxon>
        <taxon>NPAAA clade</taxon>
        <taxon>Hologalegina</taxon>
        <taxon>IRL clade</taxon>
        <taxon>Trifolieae</taxon>
        <taxon>Trifolium</taxon>
    </lineage>
</organism>
<evidence type="ECO:0000313" key="3">
    <source>
        <dbReference type="Proteomes" id="UP000265520"/>
    </source>
</evidence>
<sequence>AKSKAEETASGVTTGMILSLRESLQSCKDQLATCQNELEVAKSEIQSWHSSIQNEPVVNAGAAPGSEII</sequence>
<accession>A0A392MN72</accession>
<gene>
    <name evidence="2" type="ORF">A2U01_0009853</name>
</gene>
<reference evidence="2 3" key="1">
    <citation type="journal article" date="2018" name="Front. Plant Sci.">
        <title>Red Clover (Trifolium pratense) and Zigzag Clover (T. medium) - A Picture of Genomic Similarities and Differences.</title>
        <authorList>
            <person name="Dluhosova J."/>
            <person name="Istvanek J."/>
            <person name="Nedelnik J."/>
            <person name="Repkova J."/>
        </authorList>
    </citation>
    <scope>NUCLEOTIDE SEQUENCE [LARGE SCALE GENOMIC DNA]</scope>
    <source>
        <strain evidence="3">cv. 10/8</strain>
        <tissue evidence="2">Leaf</tissue>
    </source>
</reference>
<dbReference type="Proteomes" id="UP000265520">
    <property type="component" value="Unassembled WGS sequence"/>
</dbReference>
<comment type="caution">
    <text evidence="2">The sequence shown here is derived from an EMBL/GenBank/DDBJ whole genome shotgun (WGS) entry which is preliminary data.</text>
</comment>